<sequence>KLDGWNAGIDKDTSLLAEVAPVESPMTFAHGTLEFPKATTIADVQSVELSWTRNNDPVYAIGSRYPQSNVPKTREWNISVSNTYEQDSDFWETLLGASDGTSTTPLEQMGGCSLLITNGEAGAAMRAPIIPPPAPTPPAACPIFSPPAPCPIPVGLIAEGRFGIILNRSKAEFIFS</sequence>
<protein>
    <submittedName>
        <fullName evidence="1">Uncharacterized protein</fullName>
    </submittedName>
</protein>
<name>X1DZL8_9ZZZZ</name>
<dbReference type="AlphaFoldDB" id="X1DZL8"/>
<gene>
    <name evidence="1" type="ORF">S01H4_56416</name>
</gene>
<dbReference type="EMBL" id="BART01032685">
    <property type="protein sequence ID" value="GAH13625.1"/>
    <property type="molecule type" value="Genomic_DNA"/>
</dbReference>
<organism evidence="1">
    <name type="scientific">marine sediment metagenome</name>
    <dbReference type="NCBI Taxonomy" id="412755"/>
    <lineage>
        <taxon>unclassified sequences</taxon>
        <taxon>metagenomes</taxon>
        <taxon>ecological metagenomes</taxon>
    </lineage>
</organism>
<reference evidence="1" key="1">
    <citation type="journal article" date="2014" name="Front. Microbiol.">
        <title>High frequency of phylogenetically diverse reductive dehalogenase-homologous genes in deep subseafloor sedimentary metagenomes.</title>
        <authorList>
            <person name="Kawai M."/>
            <person name="Futagami T."/>
            <person name="Toyoda A."/>
            <person name="Takaki Y."/>
            <person name="Nishi S."/>
            <person name="Hori S."/>
            <person name="Arai W."/>
            <person name="Tsubouchi T."/>
            <person name="Morono Y."/>
            <person name="Uchiyama I."/>
            <person name="Ito T."/>
            <person name="Fujiyama A."/>
            <person name="Inagaki F."/>
            <person name="Takami H."/>
        </authorList>
    </citation>
    <scope>NUCLEOTIDE SEQUENCE</scope>
    <source>
        <strain evidence="1">Expedition CK06-06</strain>
    </source>
</reference>
<comment type="caution">
    <text evidence="1">The sequence shown here is derived from an EMBL/GenBank/DDBJ whole genome shotgun (WGS) entry which is preliminary data.</text>
</comment>
<evidence type="ECO:0000313" key="1">
    <source>
        <dbReference type="EMBL" id="GAH13625.1"/>
    </source>
</evidence>
<feature type="non-terminal residue" evidence="1">
    <location>
        <position position="1"/>
    </location>
</feature>
<accession>X1DZL8</accession>
<proteinExistence type="predicted"/>